<dbReference type="EMBL" id="CAJNRF010018167">
    <property type="protein sequence ID" value="CAF2249736.1"/>
    <property type="molecule type" value="Genomic_DNA"/>
</dbReference>
<evidence type="ECO:0000256" key="1">
    <source>
        <dbReference type="SAM" id="Phobius"/>
    </source>
</evidence>
<gene>
    <name evidence="4" type="ORF">WKI299_LOCUS36969</name>
    <name evidence="3" type="ORF">XDN619_LOCUS33329</name>
</gene>
<feature type="chain" id="PRO_5036231040" evidence="2">
    <location>
        <begin position="20"/>
        <end position="153"/>
    </location>
</feature>
<keyword evidence="1" id="KW-0812">Transmembrane</keyword>
<proteinExistence type="predicted"/>
<evidence type="ECO:0000313" key="4">
    <source>
        <dbReference type="EMBL" id="CAF2249736.1"/>
    </source>
</evidence>
<name>A0A816ZKW7_9BILA</name>
<keyword evidence="1" id="KW-1133">Transmembrane helix</keyword>
<reference evidence="3" key="1">
    <citation type="submission" date="2021-02" db="EMBL/GenBank/DDBJ databases">
        <authorList>
            <person name="Nowell W R."/>
        </authorList>
    </citation>
    <scope>NUCLEOTIDE SEQUENCE</scope>
</reference>
<dbReference type="Proteomes" id="UP000663887">
    <property type="component" value="Unassembled WGS sequence"/>
</dbReference>
<protein>
    <submittedName>
        <fullName evidence="3">Uncharacterized protein</fullName>
    </submittedName>
</protein>
<dbReference type="Proteomes" id="UP000663856">
    <property type="component" value="Unassembled WGS sequence"/>
</dbReference>
<evidence type="ECO:0000313" key="5">
    <source>
        <dbReference type="Proteomes" id="UP000663887"/>
    </source>
</evidence>
<organism evidence="3 5">
    <name type="scientific">Rotaria magnacalcarata</name>
    <dbReference type="NCBI Taxonomy" id="392030"/>
    <lineage>
        <taxon>Eukaryota</taxon>
        <taxon>Metazoa</taxon>
        <taxon>Spiralia</taxon>
        <taxon>Gnathifera</taxon>
        <taxon>Rotifera</taxon>
        <taxon>Eurotatoria</taxon>
        <taxon>Bdelloidea</taxon>
        <taxon>Philodinida</taxon>
        <taxon>Philodinidae</taxon>
        <taxon>Rotaria</taxon>
    </lineage>
</organism>
<keyword evidence="1" id="KW-0472">Membrane</keyword>
<dbReference type="AlphaFoldDB" id="A0A816ZKW7"/>
<feature type="signal peptide" evidence="2">
    <location>
        <begin position="1"/>
        <end position="19"/>
    </location>
</feature>
<evidence type="ECO:0000313" key="3">
    <source>
        <dbReference type="EMBL" id="CAF2211657.1"/>
    </source>
</evidence>
<sequence length="153" mass="17259">MCLYVCMMFLLMIPCWVSANELTVDEDIIVLGETVLSLTIAFVSIAAIVSLVTIAYFILKRLKKQICEPQYYIEEATITEKDGKEYYEGNNNIDSQVLNIHQIQPILSVSHVVSSITQALTNFTLALIPSQWLFGKFICNQEMCGNEKTDLPV</sequence>
<feature type="transmembrane region" description="Helical" evidence="1">
    <location>
        <begin position="35"/>
        <end position="59"/>
    </location>
</feature>
<comment type="caution">
    <text evidence="3">The sequence shown here is derived from an EMBL/GenBank/DDBJ whole genome shotgun (WGS) entry which is preliminary data.</text>
</comment>
<accession>A0A816ZKW7</accession>
<keyword evidence="2" id="KW-0732">Signal</keyword>
<evidence type="ECO:0000256" key="2">
    <source>
        <dbReference type="SAM" id="SignalP"/>
    </source>
</evidence>
<dbReference type="EMBL" id="CAJNRG010016853">
    <property type="protein sequence ID" value="CAF2211657.1"/>
    <property type="molecule type" value="Genomic_DNA"/>
</dbReference>